<dbReference type="FunFam" id="2.30.42.10:FF:000018">
    <property type="entry name" value="SH3 and multiple ankyrin repeat domains protein 2"/>
    <property type="match status" value="1"/>
</dbReference>
<dbReference type="STRING" id="62324.A0A4Y0BE04"/>
<dbReference type="InterPro" id="IPR001452">
    <property type="entry name" value="SH3_domain"/>
</dbReference>
<evidence type="ECO:0000313" key="6">
    <source>
        <dbReference type="EnsemblMetazoa" id="AFUN019144-PA"/>
    </source>
</evidence>
<evidence type="ECO:0000259" key="5">
    <source>
        <dbReference type="PROSITE" id="PS50106"/>
    </source>
</evidence>
<keyword evidence="1 2" id="KW-0728">SH3 domain</keyword>
<dbReference type="PANTHER" id="PTHR24135">
    <property type="entry name" value="SH3 AND MULTIPLE ANKYRIN REPEAT DOMAINS PROTEIN"/>
    <property type="match status" value="1"/>
</dbReference>
<dbReference type="VEuPathDB" id="VectorBase:AFUN019144"/>
<feature type="region of interest" description="Disordered" evidence="3">
    <location>
        <begin position="94"/>
        <end position="129"/>
    </location>
</feature>
<dbReference type="SUPFAM" id="SSF50156">
    <property type="entry name" value="PDZ domain-like"/>
    <property type="match status" value="1"/>
</dbReference>
<dbReference type="FunFam" id="2.30.30.40:FF:000178">
    <property type="entry name" value="SH3 and multiple ankyrin repeat domains protein"/>
    <property type="match status" value="1"/>
</dbReference>
<evidence type="ECO:0000256" key="3">
    <source>
        <dbReference type="SAM" id="MobiDB-lite"/>
    </source>
</evidence>
<dbReference type="GO" id="GO:0014069">
    <property type="term" value="C:postsynaptic density"/>
    <property type="evidence" value="ECO:0007669"/>
    <property type="project" value="TreeGrafter"/>
</dbReference>
<dbReference type="SMART" id="SM00228">
    <property type="entry name" value="PDZ"/>
    <property type="match status" value="1"/>
</dbReference>
<dbReference type="PANTHER" id="PTHR24135:SF28">
    <property type="entry name" value="LD13733P"/>
    <property type="match status" value="1"/>
</dbReference>
<protein>
    <recommendedName>
        <fullName evidence="7">PDZ domain-containing protein</fullName>
    </recommendedName>
</protein>
<dbReference type="Pfam" id="PF17820">
    <property type="entry name" value="PDZ_6"/>
    <property type="match status" value="1"/>
</dbReference>
<dbReference type="AlphaFoldDB" id="A0A4Y0BE04"/>
<sequence length="238" mass="26202">MEGYDTGLSGHIHIQPGDVIEVVGSTDCGLLEGFVRGTNKTGFFPASCVQEVQFRQKSIINVSTSTPHHHYLINTSSNEIVSHDLQQQLQQQQQLQLQQQPSSLDQQQIPQQQQQQQYSSQTAPRAKKSIIGEPRTVVLHRAKRGFGFILRGAKASSPLMQLKPSPRCPALQYLDDVDPGGVADMAGLKPGDFLLAINSEDVTCASHEHVVDLIRNSGSLVSMTVVTLSQKFHQFYDA</sequence>
<dbReference type="GO" id="GO:0043197">
    <property type="term" value="C:dendritic spine"/>
    <property type="evidence" value="ECO:0007669"/>
    <property type="project" value="TreeGrafter"/>
</dbReference>
<accession>A0A4Y0BE04</accession>
<feature type="compositionally biased region" description="Low complexity" evidence="3">
    <location>
        <begin position="94"/>
        <end position="121"/>
    </location>
</feature>
<feature type="domain" description="PDZ" evidence="5">
    <location>
        <begin position="136"/>
        <end position="229"/>
    </location>
</feature>
<feature type="domain" description="SH3" evidence="4">
    <location>
        <begin position="1"/>
        <end position="54"/>
    </location>
</feature>
<dbReference type="InterPro" id="IPR041489">
    <property type="entry name" value="PDZ_6"/>
</dbReference>
<dbReference type="CDD" id="cd06746">
    <property type="entry name" value="PDZ_SHANK1_3-like"/>
    <property type="match status" value="1"/>
</dbReference>
<organism evidence="6">
    <name type="scientific">Anopheles funestus</name>
    <name type="common">African malaria mosquito</name>
    <dbReference type="NCBI Taxonomy" id="62324"/>
    <lineage>
        <taxon>Eukaryota</taxon>
        <taxon>Metazoa</taxon>
        <taxon>Ecdysozoa</taxon>
        <taxon>Arthropoda</taxon>
        <taxon>Hexapoda</taxon>
        <taxon>Insecta</taxon>
        <taxon>Pterygota</taxon>
        <taxon>Neoptera</taxon>
        <taxon>Endopterygota</taxon>
        <taxon>Diptera</taxon>
        <taxon>Nematocera</taxon>
        <taxon>Culicoidea</taxon>
        <taxon>Culicidae</taxon>
        <taxon>Anophelinae</taxon>
        <taxon>Anopheles</taxon>
    </lineage>
</organism>
<dbReference type="VEuPathDB" id="VectorBase:AFUN2_013569"/>
<dbReference type="InterPro" id="IPR051569">
    <property type="entry name" value="SHANK"/>
</dbReference>
<name>A0A4Y0BE04_ANOFN</name>
<dbReference type="Gene3D" id="2.30.30.40">
    <property type="entry name" value="SH3 Domains"/>
    <property type="match status" value="1"/>
</dbReference>
<dbReference type="GO" id="GO:0035255">
    <property type="term" value="F:ionotropic glutamate receptor binding"/>
    <property type="evidence" value="ECO:0007669"/>
    <property type="project" value="TreeGrafter"/>
</dbReference>
<evidence type="ECO:0000256" key="2">
    <source>
        <dbReference type="PROSITE-ProRule" id="PRU00192"/>
    </source>
</evidence>
<evidence type="ECO:0008006" key="7">
    <source>
        <dbReference type="Google" id="ProtNLM"/>
    </source>
</evidence>
<evidence type="ECO:0000256" key="1">
    <source>
        <dbReference type="ARBA" id="ARBA00022443"/>
    </source>
</evidence>
<dbReference type="PROSITE" id="PS50106">
    <property type="entry name" value="PDZ"/>
    <property type="match status" value="1"/>
</dbReference>
<reference evidence="6" key="1">
    <citation type="submission" date="2020-05" db="UniProtKB">
        <authorList>
            <consortium name="EnsemblMetazoa"/>
        </authorList>
    </citation>
    <scope>IDENTIFICATION</scope>
    <source>
        <strain evidence="6">FUMOZ</strain>
    </source>
</reference>
<proteinExistence type="predicted"/>
<dbReference type="EnsemblMetazoa" id="AFUN019144-RA">
    <property type="protein sequence ID" value="AFUN019144-PA"/>
    <property type="gene ID" value="AFUN019144"/>
</dbReference>
<dbReference type="GO" id="GO:0045211">
    <property type="term" value="C:postsynaptic membrane"/>
    <property type="evidence" value="ECO:0007669"/>
    <property type="project" value="TreeGrafter"/>
</dbReference>
<dbReference type="GO" id="GO:0030160">
    <property type="term" value="F:synaptic receptor adaptor activity"/>
    <property type="evidence" value="ECO:0007669"/>
    <property type="project" value="TreeGrafter"/>
</dbReference>
<dbReference type="PROSITE" id="PS50002">
    <property type="entry name" value="SH3"/>
    <property type="match status" value="1"/>
</dbReference>
<dbReference type="SUPFAM" id="SSF50044">
    <property type="entry name" value="SH3-domain"/>
    <property type="match status" value="1"/>
</dbReference>
<dbReference type="InterPro" id="IPR036034">
    <property type="entry name" value="PDZ_sf"/>
</dbReference>
<evidence type="ECO:0000259" key="4">
    <source>
        <dbReference type="PROSITE" id="PS50002"/>
    </source>
</evidence>
<dbReference type="InterPro" id="IPR001478">
    <property type="entry name" value="PDZ"/>
</dbReference>
<dbReference type="InterPro" id="IPR036028">
    <property type="entry name" value="SH3-like_dom_sf"/>
</dbReference>
<dbReference type="Gene3D" id="2.30.42.10">
    <property type="match status" value="1"/>
</dbReference>